<feature type="region of interest" description="Disordered" evidence="12">
    <location>
        <begin position="338"/>
        <end position="367"/>
    </location>
</feature>
<dbReference type="GO" id="GO:0006284">
    <property type="term" value="P:base-excision repair"/>
    <property type="evidence" value="ECO:0007669"/>
    <property type="project" value="TreeGrafter"/>
</dbReference>
<keyword evidence="5" id="KW-0863">Zinc-finger</keyword>
<dbReference type="CDD" id="cd21077">
    <property type="entry name" value="DBD_Rad14"/>
    <property type="match status" value="1"/>
</dbReference>
<feature type="region of interest" description="Disordered" evidence="12">
    <location>
        <begin position="166"/>
        <end position="316"/>
    </location>
</feature>
<feature type="compositionally biased region" description="Basic and acidic residues" evidence="12">
    <location>
        <begin position="226"/>
        <end position="248"/>
    </location>
</feature>
<dbReference type="Gene3D" id="3.90.530.10">
    <property type="entry name" value="XPA C-terminal domain"/>
    <property type="match status" value="1"/>
</dbReference>
<proteinExistence type="inferred from homology"/>
<keyword evidence="11" id="KW-0175">Coiled coil</keyword>
<evidence type="ECO:0000256" key="10">
    <source>
        <dbReference type="ARBA" id="ARBA00072989"/>
    </source>
</evidence>
<keyword evidence="4" id="KW-0227">DNA damage</keyword>
<evidence type="ECO:0000256" key="6">
    <source>
        <dbReference type="ARBA" id="ARBA00022833"/>
    </source>
</evidence>
<keyword evidence="8" id="KW-0234">DNA repair</keyword>
<dbReference type="PROSITE" id="PS00753">
    <property type="entry name" value="XPA_2"/>
    <property type="match status" value="1"/>
</dbReference>
<feature type="coiled-coil region" evidence="11">
    <location>
        <begin position="503"/>
        <end position="530"/>
    </location>
</feature>
<dbReference type="PANTHER" id="PTHR10142:SF0">
    <property type="entry name" value="DNA REPAIR PROTEIN COMPLEMENTING XP-A CELLS"/>
    <property type="match status" value="1"/>
</dbReference>
<keyword evidence="7" id="KW-0238">DNA-binding</keyword>
<dbReference type="Pfam" id="PF10032">
    <property type="entry name" value="Pho88"/>
    <property type="match status" value="1"/>
</dbReference>
<dbReference type="SUPFAM" id="SSF46955">
    <property type="entry name" value="Putative DNA-binding domain"/>
    <property type="match status" value="1"/>
</dbReference>
<feature type="domain" description="XPA C-terminal" evidence="13">
    <location>
        <begin position="436"/>
        <end position="486"/>
    </location>
</feature>
<keyword evidence="15" id="KW-1185">Reference proteome</keyword>
<dbReference type="AlphaFoldDB" id="A0AAN6MHA7"/>
<dbReference type="GO" id="GO:0000110">
    <property type="term" value="C:nucleotide-excision repair factor 1 complex"/>
    <property type="evidence" value="ECO:0007669"/>
    <property type="project" value="TreeGrafter"/>
</dbReference>
<feature type="compositionally biased region" description="Polar residues" evidence="12">
    <location>
        <begin position="249"/>
        <end position="293"/>
    </location>
</feature>
<dbReference type="GO" id="GO:0008270">
    <property type="term" value="F:zinc ion binding"/>
    <property type="evidence" value="ECO:0007669"/>
    <property type="project" value="UniProtKB-KW"/>
</dbReference>
<dbReference type="InterPro" id="IPR000465">
    <property type="entry name" value="XPA/RAD14"/>
</dbReference>
<dbReference type="Proteomes" id="UP001303889">
    <property type="component" value="Unassembled WGS sequence"/>
</dbReference>
<accession>A0AAN6MHA7</accession>
<dbReference type="GO" id="GO:0005783">
    <property type="term" value="C:endoplasmic reticulum"/>
    <property type="evidence" value="ECO:0007669"/>
    <property type="project" value="InterPro"/>
</dbReference>
<evidence type="ECO:0000256" key="11">
    <source>
        <dbReference type="SAM" id="Coils"/>
    </source>
</evidence>
<comment type="subcellular location">
    <subcellularLocation>
        <location evidence="1">Nucleus</location>
    </subcellularLocation>
</comment>
<dbReference type="InterPro" id="IPR022656">
    <property type="entry name" value="XPA_C"/>
</dbReference>
<keyword evidence="6" id="KW-0862">Zinc</keyword>
<dbReference type="GO" id="GO:1901255">
    <property type="term" value="P:nucleotide-excision repair involved in interstrand cross-link repair"/>
    <property type="evidence" value="ECO:0007669"/>
    <property type="project" value="TreeGrafter"/>
</dbReference>
<gene>
    <name evidence="14" type="ORF">C8A05DRAFT_45944</name>
</gene>
<reference evidence="14" key="2">
    <citation type="submission" date="2023-05" db="EMBL/GenBank/DDBJ databases">
        <authorList>
            <consortium name="Lawrence Berkeley National Laboratory"/>
            <person name="Steindorff A."/>
            <person name="Hensen N."/>
            <person name="Bonometti L."/>
            <person name="Westerberg I."/>
            <person name="Brannstrom I.O."/>
            <person name="Guillou S."/>
            <person name="Cros-Aarteil S."/>
            <person name="Calhoun S."/>
            <person name="Haridas S."/>
            <person name="Kuo A."/>
            <person name="Mondo S."/>
            <person name="Pangilinan J."/>
            <person name="Riley R."/>
            <person name="Labutti K."/>
            <person name="Andreopoulos B."/>
            <person name="Lipzen A."/>
            <person name="Chen C."/>
            <person name="Yanf M."/>
            <person name="Daum C."/>
            <person name="Ng V."/>
            <person name="Clum A."/>
            <person name="Ohm R."/>
            <person name="Martin F."/>
            <person name="Silar P."/>
            <person name="Natvig D."/>
            <person name="Lalanne C."/>
            <person name="Gautier V."/>
            <person name="Ament-Velasquez S.L."/>
            <person name="Kruys A."/>
            <person name="Hutchinson M.I."/>
            <person name="Powell A.J."/>
            <person name="Barry K."/>
            <person name="Miller A.N."/>
            <person name="Grigoriev I.V."/>
            <person name="Debuchy R."/>
            <person name="Gladieux P."/>
            <person name="Thoren M.H."/>
            <person name="Johannesson H."/>
        </authorList>
    </citation>
    <scope>NUCLEOTIDE SEQUENCE</scope>
    <source>
        <strain evidence="14">CBS 103.79</strain>
    </source>
</reference>
<evidence type="ECO:0000256" key="2">
    <source>
        <dbReference type="ARBA" id="ARBA00005548"/>
    </source>
</evidence>
<evidence type="ECO:0000256" key="3">
    <source>
        <dbReference type="ARBA" id="ARBA00022723"/>
    </source>
</evidence>
<dbReference type="EMBL" id="MU855701">
    <property type="protein sequence ID" value="KAK3900146.1"/>
    <property type="molecule type" value="Genomic_DNA"/>
</dbReference>
<feature type="compositionally biased region" description="Basic and acidic residues" evidence="12">
    <location>
        <begin position="173"/>
        <end position="193"/>
    </location>
</feature>
<reference evidence="14" key="1">
    <citation type="journal article" date="2023" name="Mol. Phylogenet. Evol.">
        <title>Genome-scale phylogeny and comparative genomics of the fungal order Sordariales.</title>
        <authorList>
            <person name="Hensen N."/>
            <person name="Bonometti L."/>
            <person name="Westerberg I."/>
            <person name="Brannstrom I.O."/>
            <person name="Guillou S."/>
            <person name="Cros-Aarteil S."/>
            <person name="Calhoun S."/>
            <person name="Haridas S."/>
            <person name="Kuo A."/>
            <person name="Mondo S."/>
            <person name="Pangilinan J."/>
            <person name="Riley R."/>
            <person name="LaButti K."/>
            <person name="Andreopoulos B."/>
            <person name="Lipzen A."/>
            <person name="Chen C."/>
            <person name="Yan M."/>
            <person name="Daum C."/>
            <person name="Ng V."/>
            <person name="Clum A."/>
            <person name="Steindorff A."/>
            <person name="Ohm R.A."/>
            <person name="Martin F."/>
            <person name="Silar P."/>
            <person name="Natvig D.O."/>
            <person name="Lalanne C."/>
            <person name="Gautier V."/>
            <person name="Ament-Velasquez S.L."/>
            <person name="Kruys A."/>
            <person name="Hutchinson M.I."/>
            <person name="Powell A.J."/>
            <person name="Barry K."/>
            <person name="Miller A.N."/>
            <person name="Grigoriev I.V."/>
            <person name="Debuchy R."/>
            <person name="Gladieux P."/>
            <person name="Hiltunen Thoren M."/>
            <person name="Johannesson H."/>
        </authorList>
    </citation>
    <scope>NUCLEOTIDE SEQUENCE</scope>
    <source>
        <strain evidence="14">CBS 103.79</strain>
    </source>
</reference>
<evidence type="ECO:0000313" key="14">
    <source>
        <dbReference type="EMBL" id="KAK3900146.1"/>
    </source>
</evidence>
<dbReference type="InterPro" id="IPR022658">
    <property type="entry name" value="XPA_CS"/>
</dbReference>
<name>A0AAN6MHA7_9PEZI</name>
<evidence type="ECO:0000313" key="15">
    <source>
        <dbReference type="Proteomes" id="UP001303889"/>
    </source>
</evidence>
<evidence type="ECO:0000256" key="9">
    <source>
        <dbReference type="ARBA" id="ARBA00023242"/>
    </source>
</evidence>
<sequence length="601" mass="66370">MAGLSPQITNLVIILGMMQVAKKIPFDDPNVLNICRAVYIASNLIILSISLYIKSTIDKKKDMTTLKYVEPAPMGSSEEGKLVTTTVHAYDVGQLKNLMRSQGMGVLMMGVMHIYFKYTNPLLIQSIIPLKGALESNLAKIHIWGQPAAGDLKRPFKAAAGFMSGLQSGPAQADKKAVEAAERAGRGGVKEDFSEGSQPLTMDRPDTPPKAPRVSRRPPSPPTPDITRRIEESRLRAKAIRDQHDAQHRSANTLPESRTTPRPVATNTPQPAAQSGQKRPYTSISRAEVPTSNRDARPAASQDGAGSGGGDLPPMSRKFTKYVDYNFSAMTDTKGGFLSTEDDPWNQSMAAGASSGPPGSEQKPAHMTAAEWERMQLIRKLQRNKAGPFEPSLSVLADEKTRKRCRECRTVEIDFVWEEVFGCAVCNTCKEKYPEKYSLLTKTECKEDYLLTDPELKDAELLPHLSKPNPHKSHWHDMMLFLRYQVEEYAFKHKWGSAEAVDAEFEKREVDKKKRKEAKFKEKLLDLKRKTRTDAFRRNNAKAGASAGGGGGGIGKATKFGDAIGGSGKHVHEWGRTVENEHGMTVKTCLACGMEVEELEL</sequence>
<dbReference type="NCBIfam" id="TIGR00598">
    <property type="entry name" value="rad14"/>
    <property type="match status" value="1"/>
</dbReference>
<dbReference type="GO" id="GO:0003684">
    <property type="term" value="F:damaged DNA binding"/>
    <property type="evidence" value="ECO:0007669"/>
    <property type="project" value="InterPro"/>
</dbReference>
<evidence type="ECO:0000256" key="4">
    <source>
        <dbReference type="ARBA" id="ARBA00022763"/>
    </source>
</evidence>
<comment type="caution">
    <text evidence="14">The sequence shown here is derived from an EMBL/GenBank/DDBJ whole genome shotgun (WGS) entry which is preliminary data.</text>
</comment>
<comment type="similarity">
    <text evidence="2">Belongs to the XPA family.</text>
</comment>
<keyword evidence="9" id="KW-0539">Nucleus</keyword>
<evidence type="ECO:0000256" key="5">
    <source>
        <dbReference type="ARBA" id="ARBA00022771"/>
    </source>
</evidence>
<organism evidence="14 15">
    <name type="scientific">Staphylotrichum tortipilum</name>
    <dbReference type="NCBI Taxonomy" id="2831512"/>
    <lineage>
        <taxon>Eukaryota</taxon>
        <taxon>Fungi</taxon>
        <taxon>Dikarya</taxon>
        <taxon>Ascomycota</taxon>
        <taxon>Pezizomycotina</taxon>
        <taxon>Sordariomycetes</taxon>
        <taxon>Sordariomycetidae</taxon>
        <taxon>Sordariales</taxon>
        <taxon>Chaetomiaceae</taxon>
        <taxon>Staphylotrichum</taxon>
    </lineage>
</organism>
<dbReference type="InterPro" id="IPR009061">
    <property type="entry name" value="DNA-bd_dom_put_sf"/>
</dbReference>
<dbReference type="GO" id="GO:0000715">
    <property type="term" value="P:nucleotide-excision repair, DNA damage recognition"/>
    <property type="evidence" value="ECO:0007669"/>
    <property type="project" value="TreeGrafter"/>
</dbReference>
<evidence type="ECO:0000259" key="13">
    <source>
        <dbReference type="Pfam" id="PF05181"/>
    </source>
</evidence>
<dbReference type="PANTHER" id="PTHR10142">
    <property type="entry name" value="DNA REPAIR PROTEIN COMPLEMENTING XP-A CELLS"/>
    <property type="match status" value="1"/>
</dbReference>
<dbReference type="FunFam" id="3.90.530.10:FF:000003">
    <property type="entry name" value="Dna repair rad14 protein"/>
    <property type="match status" value="1"/>
</dbReference>
<evidence type="ECO:0000256" key="7">
    <source>
        <dbReference type="ARBA" id="ARBA00023125"/>
    </source>
</evidence>
<dbReference type="InterPro" id="IPR037129">
    <property type="entry name" value="XPA_sf"/>
</dbReference>
<dbReference type="Pfam" id="PF05181">
    <property type="entry name" value="XPA_C"/>
    <property type="match status" value="1"/>
</dbReference>
<evidence type="ECO:0000256" key="1">
    <source>
        <dbReference type="ARBA" id="ARBA00004123"/>
    </source>
</evidence>
<dbReference type="GO" id="GO:0045047">
    <property type="term" value="P:protein targeting to ER"/>
    <property type="evidence" value="ECO:0007669"/>
    <property type="project" value="InterPro"/>
</dbReference>
<evidence type="ECO:0000256" key="8">
    <source>
        <dbReference type="ARBA" id="ARBA00023204"/>
    </source>
</evidence>
<keyword evidence="3" id="KW-0479">Metal-binding</keyword>
<dbReference type="GO" id="GO:0070914">
    <property type="term" value="P:UV-damage excision repair"/>
    <property type="evidence" value="ECO:0007669"/>
    <property type="project" value="TreeGrafter"/>
</dbReference>
<protein>
    <recommendedName>
        <fullName evidence="10">DNA repair protein RAD14</fullName>
    </recommendedName>
</protein>
<evidence type="ECO:0000256" key="12">
    <source>
        <dbReference type="SAM" id="MobiDB-lite"/>
    </source>
</evidence>
<dbReference type="InterPro" id="IPR012098">
    <property type="entry name" value="SND3_fun"/>
</dbReference>